<keyword evidence="3 9" id="KW-0812">Transmembrane</keyword>
<feature type="transmembrane region" description="Helical" evidence="9">
    <location>
        <begin position="273"/>
        <end position="299"/>
    </location>
</feature>
<dbReference type="PANTHER" id="PTHR43294">
    <property type="entry name" value="SODIUM/POTASSIUM-TRANSPORTING ATPASE SUBUNIT ALPHA"/>
    <property type="match status" value="1"/>
</dbReference>
<feature type="transmembrane region" description="Helical" evidence="9">
    <location>
        <begin position="757"/>
        <end position="781"/>
    </location>
</feature>
<evidence type="ECO:0000313" key="11">
    <source>
        <dbReference type="EMBL" id="OGY73977.1"/>
    </source>
</evidence>
<keyword evidence="6" id="KW-1278">Translocase</keyword>
<dbReference type="EMBL" id="MHJU01000005">
    <property type="protein sequence ID" value="OGY73977.1"/>
    <property type="molecule type" value="Genomic_DNA"/>
</dbReference>
<dbReference type="SMART" id="SM00831">
    <property type="entry name" value="Cation_ATPase_N"/>
    <property type="match status" value="1"/>
</dbReference>
<keyword evidence="7 9" id="KW-1133">Transmembrane helix</keyword>
<dbReference type="SUPFAM" id="SSF81660">
    <property type="entry name" value="Metal cation-transporting ATPase, ATP-binding domain N"/>
    <property type="match status" value="1"/>
</dbReference>
<evidence type="ECO:0000256" key="5">
    <source>
        <dbReference type="ARBA" id="ARBA00022840"/>
    </source>
</evidence>
<dbReference type="Gene3D" id="3.40.50.1000">
    <property type="entry name" value="HAD superfamily/HAD-like"/>
    <property type="match status" value="1"/>
</dbReference>
<reference evidence="11 12" key="1">
    <citation type="journal article" date="2016" name="Nat. Commun.">
        <title>Thousands of microbial genomes shed light on interconnected biogeochemical processes in an aquifer system.</title>
        <authorList>
            <person name="Anantharaman K."/>
            <person name="Brown C.T."/>
            <person name="Hug L.A."/>
            <person name="Sharon I."/>
            <person name="Castelle C.J."/>
            <person name="Probst A.J."/>
            <person name="Thomas B.C."/>
            <person name="Singh A."/>
            <person name="Wilkins M.J."/>
            <person name="Karaoz U."/>
            <person name="Brodie E.L."/>
            <person name="Williams K.H."/>
            <person name="Hubbard S.S."/>
            <person name="Banfield J.F."/>
        </authorList>
    </citation>
    <scope>NUCLEOTIDE SEQUENCE [LARGE SCALE GENOMIC DNA]</scope>
</reference>
<dbReference type="InterPro" id="IPR050510">
    <property type="entry name" value="Cation_transp_ATPase_P-type"/>
</dbReference>
<dbReference type="Proteomes" id="UP000178315">
    <property type="component" value="Unassembled WGS sequence"/>
</dbReference>
<dbReference type="SUPFAM" id="SSF81665">
    <property type="entry name" value="Calcium ATPase, transmembrane domain M"/>
    <property type="match status" value="1"/>
</dbReference>
<dbReference type="SFLD" id="SFLDG00002">
    <property type="entry name" value="C1.7:_P-type_atpase_like"/>
    <property type="match status" value="1"/>
</dbReference>
<dbReference type="InterPro" id="IPR023298">
    <property type="entry name" value="ATPase_P-typ_TM_dom_sf"/>
</dbReference>
<feature type="transmembrane region" description="Helical" evidence="9">
    <location>
        <begin position="247"/>
        <end position="267"/>
    </location>
</feature>
<evidence type="ECO:0000256" key="6">
    <source>
        <dbReference type="ARBA" id="ARBA00022967"/>
    </source>
</evidence>
<dbReference type="GO" id="GO:0005886">
    <property type="term" value="C:plasma membrane"/>
    <property type="evidence" value="ECO:0007669"/>
    <property type="project" value="TreeGrafter"/>
</dbReference>
<gene>
    <name evidence="11" type="ORF">A3H61_02240</name>
</gene>
<name>A0A1G2AD82_9BACT</name>
<feature type="transmembrane region" description="Helical" evidence="9">
    <location>
        <begin position="787"/>
        <end position="807"/>
    </location>
</feature>
<dbReference type="InterPro" id="IPR023299">
    <property type="entry name" value="ATPase_P-typ_cyto_dom_N"/>
</dbReference>
<organism evidence="11 12">
    <name type="scientific">Candidatus Jacksonbacteria bacterium RIFCSPLOWO2_02_FULL_44_20</name>
    <dbReference type="NCBI Taxonomy" id="1798460"/>
    <lineage>
        <taxon>Bacteria</taxon>
        <taxon>Candidatus Jacksoniibacteriota</taxon>
    </lineage>
</organism>
<dbReference type="NCBIfam" id="TIGR01494">
    <property type="entry name" value="ATPase_P-type"/>
    <property type="match status" value="2"/>
</dbReference>
<dbReference type="Pfam" id="PF00122">
    <property type="entry name" value="E1-E2_ATPase"/>
    <property type="match status" value="1"/>
</dbReference>
<dbReference type="InterPro" id="IPR018303">
    <property type="entry name" value="ATPase_P-typ_P_site"/>
</dbReference>
<dbReference type="InterPro" id="IPR008250">
    <property type="entry name" value="ATPase_P-typ_transduc_dom_A_sf"/>
</dbReference>
<dbReference type="Gene3D" id="1.20.1110.10">
    <property type="entry name" value="Calcium-transporting ATPase, transmembrane domain"/>
    <property type="match status" value="1"/>
</dbReference>
<dbReference type="InterPro" id="IPR004014">
    <property type="entry name" value="ATPase_P-typ_cation-transptr_N"/>
</dbReference>
<evidence type="ECO:0000256" key="8">
    <source>
        <dbReference type="ARBA" id="ARBA00023136"/>
    </source>
</evidence>
<dbReference type="Pfam" id="PF00690">
    <property type="entry name" value="Cation_ATPase_N"/>
    <property type="match status" value="1"/>
</dbReference>
<dbReference type="SUPFAM" id="SSF56784">
    <property type="entry name" value="HAD-like"/>
    <property type="match status" value="1"/>
</dbReference>
<dbReference type="GO" id="GO:0016887">
    <property type="term" value="F:ATP hydrolysis activity"/>
    <property type="evidence" value="ECO:0007669"/>
    <property type="project" value="InterPro"/>
</dbReference>
<dbReference type="Gene3D" id="3.40.1110.10">
    <property type="entry name" value="Calcium-transporting ATPase, cytoplasmic domain N"/>
    <property type="match status" value="1"/>
</dbReference>
<sequence>MPQSSQQFHHLTIPEVCKKLKTSPLGLTEIEAAKRREKYGLNLVPQKKRRGAFAIFAHQFQNALILILIAAFVISATLGKYGDAAVIAVAILVNAIFGFLQEHKAESAFETLRNALVYTVKARRDGTMKTINAELIVPGDIVRLTPGDRVSGDGRLIKSNNLFINESSVTGESEPVCKMHHTLALLTSRIDQTNCVRSGTVVTEGNGEFVVTSIGSLSYIGKIAKAIEQSDEEPSLLAKKLERFSRMLGGVILAFAFVIFIIGLWAGKSFEEMLLTSVAVAVAAIPEGLAITVTAILAIGMQRILREKALVRRLSAAETLGSTSIICVDKTGTLTEGIMEVERIETANGHTGVSGSQVEEKSKELVKALEIGVLCNDAYEETDAHLNERVVSGTPVDQALYKAALQSGIDVSQLHSKYPRLYEVPFSSGVKSMITLHKYDGREKFELFVKGAPEKLLRDIKQIYHNGVIKPIVRGEKDAIAERITALSKNGFRVLLAGFREVGAKDRARPLLELLEEGITFVCLYGLRDPLRFDVKDTLAKAKEAGIRVLMLTGDHKLTAQCIGIELGLIGKNEAVVEGDIFTKSDDRAREIILNTASVFARVAPEDKLALVSALRKRGWVVAMTGDGVNDAPALAEADIGIALGSGTDTAKESADMVLLDNNFSVIISAIREGRIIFNNIRTVILYFLADSFSAIILLVSSFIFKLPLPLTAAQLLWINIITDGLPSFALTLEPADKTILNKKPIGSQASLVTFQMKLFIALISSIGGIMTAGLFYFFYAREGLEIARTVAFTTLAFNTLAYVYSIRDLGHPFQIRKLFSNSWLILAVGVSFALQMLALYAPPLARFLHVQELGSLEWAMIIAEVTVVLLVVEFMKLLYSLFAKTLTKKKFDDIVAPLNKGGRVA</sequence>
<dbReference type="Pfam" id="PF00689">
    <property type="entry name" value="Cation_ATPase_C"/>
    <property type="match status" value="1"/>
</dbReference>
<dbReference type="InterPro" id="IPR059000">
    <property type="entry name" value="ATPase_P-type_domA"/>
</dbReference>
<feature type="domain" description="Cation-transporting P-type ATPase N-terminal" evidence="10">
    <location>
        <begin position="7"/>
        <end position="80"/>
    </location>
</feature>
<keyword evidence="5" id="KW-0067">ATP-binding</keyword>
<dbReference type="GO" id="GO:0006883">
    <property type="term" value="P:intracellular sodium ion homeostasis"/>
    <property type="evidence" value="ECO:0007669"/>
    <property type="project" value="TreeGrafter"/>
</dbReference>
<dbReference type="PRINTS" id="PR00120">
    <property type="entry name" value="HATPASE"/>
</dbReference>
<dbReference type="InterPro" id="IPR006068">
    <property type="entry name" value="ATPase_P-typ_cation-transptr_C"/>
</dbReference>
<dbReference type="InterPro" id="IPR036412">
    <property type="entry name" value="HAD-like_sf"/>
</dbReference>
<evidence type="ECO:0000256" key="2">
    <source>
        <dbReference type="ARBA" id="ARBA00005675"/>
    </source>
</evidence>
<dbReference type="InterPro" id="IPR023214">
    <property type="entry name" value="HAD_sf"/>
</dbReference>
<keyword evidence="4" id="KW-0547">Nucleotide-binding</keyword>
<dbReference type="PANTHER" id="PTHR43294:SF20">
    <property type="entry name" value="P-TYPE ATPASE"/>
    <property type="match status" value="1"/>
</dbReference>
<evidence type="ECO:0000256" key="4">
    <source>
        <dbReference type="ARBA" id="ARBA00022741"/>
    </source>
</evidence>
<feature type="transmembrane region" description="Helical" evidence="9">
    <location>
        <begin position="52"/>
        <end position="75"/>
    </location>
</feature>
<evidence type="ECO:0000313" key="12">
    <source>
        <dbReference type="Proteomes" id="UP000178315"/>
    </source>
</evidence>
<dbReference type="GO" id="GO:0030007">
    <property type="term" value="P:intracellular potassium ion homeostasis"/>
    <property type="evidence" value="ECO:0007669"/>
    <property type="project" value="TreeGrafter"/>
</dbReference>
<dbReference type="GO" id="GO:1902600">
    <property type="term" value="P:proton transmembrane transport"/>
    <property type="evidence" value="ECO:0007669"/>
    <property type="project" value="TreeGrafter"/>
</dbReference>
<feature type="transmembrane region" description="Helical" evidence="9">
    <location>
        <begin position="717"/>
        <end position="736"/>
    </location>
</feature>
<dbReference type="InterPro" id="IPR001757">
    <property type="entry name" value="P_typ_ATPase"/>
</dbReference>
<dbReference type="Pfam" id="PF08282">
    <property type="entry name" value="Hydrolase_3"/>
    <property type="match status" value="1"/>
</dbReference>
<dbReference type="Gene3D" id="2.70.150.10">
    <property type="entry name" value="Calcium-transporting ATPase, cytoplasmic transduction domain A"/>
    <property type="match status" value="1"/>
</dbReference>
<evidence type="ECO:0000256" key="9">
    <source>
        <dbReference type="SAM" id="Phobius"/>
    </source>
</evidence>
<comment type="similarity">
    <text evidence="2">Belongs to the cation transport ATPase (P-type) (TC 3.A.3) family. Type IIA subfamily.</text>
</comment>
<dbReference type="AlphaFoldDB" id="A0A1G2AD82"/>
<proteinExistence type="inferred from homology"/>
<comment type="caution">
    <text evidence="11">The sequence shown here is derived from an EMBL/GenBank/DDBJ whole genome shotgun (WGS) entry which is preliminary data.</text>
</comment>
<accession>A0A1G2AD82</accession>
<evidence type="ECO:0000259" key="10">
    <source>
        <dbReference type="SMART" id="SM00831"/>
    </source>
</evidence>
<dbReference type="SFLD" id="SFLDS00003">
    <property type="entry name" value="Haloacid_Dehalogenase"/>
    <property type="match status" value="1"/>
</dbReference>
<dbReference type="InterPro" id="IPR044492">
    <property type="entry name" value="P_typ_ATPase_HD_dom"/>
</dbReference>
<dbReference type="GO" id="GO:0036376">
    <property type="term" value="P:sodium ion export across plasma membrane"/>
    <property type="evidence" value="ECO:0007669"/>
    <property type="project" value="TreeGrafter"/>
</dbReference>
<keyword evidence="8 9" id="KW-0472">Membrane</keyword>
<dbReference type="PROSITE" id="PS00154">
    <property type="entry name" value="ATPASE_E1_E2"/>
    <property type="match status" value="1"/>
</dbReference>
<dbReference type="SUPFAM" id="SSF81653">
    <property type="entry name" value="Calcium ATPase, transduction domain A"/>
    <property type="match status" value="1"/>
</dbReference>
<evidence type="ECO:0000256" key="1">
    <source>
        <dbReference type="ARBA" id="ARBA00004141"/>
    </source>
</evidence>
<comment type="subcellular location">
    <subcellularLocation>
        <location evidence="1">Membrane</location>
        <topology evidence="1">Multi-pass membrane protein</topology>
    </subcellularLocation>
</comment>
<feature type="transmembrane region" description="Helical" evidence="9">
    <location>
        <begin position="819"/>
        <end position="839"/>
    </location>
</feature>
<feature type="transmembrane region" description="Helical" evidence="9">
    <location>
        <begin position="684"/>
        <end position="705"/>
    </location>
</feature>
<dbReference type="PRINTS" id="PR00119">
    <property type="entry name" value="CATATPASE"/>
</dbReference>
<feature type="transmembrane region" description="Helical" evidence="9">
    <location>
        <begin position="859"/>
        <end position="880"/>
    </location>
</feature>
<feature type="transmembrane region" description="Helical" evidence="9">
    <location>
        <begin position="81"/>
        <end position="100"/>
    </location>
</feature>
<protein>
    <recommendedName>
        <fullName evidence="10">Cation-transporting P-type ATPase N-terminal domain-containing protein</fullName>
    </recommendedName>
</protein>
<dbReference type="GO" id="GO:0005524">
    <property type="term" value="F:ATP binding"/>
    <property type="evidence" value="ECO:0007669"/>
    <property type="project" value="UniProtKB-KW"/>
</dbReference>
<dbReference type="GO" id="GO:1990573">
    <property type="term" value="P:potassium ion import across plasma membrane"/>
    <property type="evidence" value="ECO:0007669"/>
    <property type="project" value="TreeGrafter"/>
</dbReference>
<evidence type="ECO:0000256" key="7">
    <source>
        <dbReference type="ARBA" id="ARBA00022989"/>
    </source>
</evidence>
<evidence type="ECO:0000256" key="3">
    <source>
        <dbReference type="ARBA" id="ARBA00022692"/>
    </source>
</evidence>
<dbReference type="SFLD" id="SFLDF00027">
    <property type="entry name" value="p-type_atpase"/>
    <property type="match status" value="1"/>
</dbReference>
<dbReference type="Pfam" id="PF13246">
    <property type="entry name" value="Cation_ATPase"/>
    <property type="match status" value="1"/>
</dbReference>
<dbReference type="GO" id="GO:0005391">
    <property type="term" value="F:P-type sodium:potassium-exchanging transporter activity"/>
    <property type="evidence" value="ECO:0007669"/>
    <property type="project" value="TreeGrafter"/>
</dbReference>